<organism evidence="9 10">
    <name type="scientific">Kluyvera genomosp. 2</name>
    <dbReference type="NCBI Taxonomy" id="2774054"/>
    <lineage>
        <taxon>Bacteria</taxon>
        <taxon>Pseudomonadati</taxon>
        <taxon>Pseudomonadota</taxon>
        <taxon>Gammaproteobacteria</taxon>
        <taxon>Enterobacterales</taxon>
        <taxon>Enterobacteriaceae</taxon>
        <taxon>Kluyvera</taxon>
    </lineage>
</organism>
<evidence type="ECO:0000256" key="5">
    <source>
        <dbReference type="ARBA" id="ARBA00022692"/>
    </source>
</evidence>
<dbReference type="AlphaFoldDB" id="A0A2T2XYS5"/>
<evidence type="ECO:0000256" key="1">
    <source>
        <dbReference type="ARBA" id="ARBA00004377"/>
    </source>
</evidence>
<keyword evidence="6 8" id="KW-1133">Transmembrane helix</keyword>
<gene>
    <name evidence="9" type="ORF">C8256_18025</name>
</gene>
<evidence type="ECO:0000256" key="2">
    <source>
        <dbReference type="ARBA" id="ARBA00022475"/>
    </source>
</evidence>
<keyword evidence="4" id="KW-1277">Toxin-antitoxin system</keyword>
<comment type="subcellular location">
    <subcellularLocation>
        <location evidence="1 8">Cell inner membrane</location>
        <topology evidence="1 8">Single-pass membrane protein</topology>
    </subcellularLocation>
</comment>
<keyword evidence="10" id="KW-1185">Reference proteome</keyword>
<evidence type="ECO:0000256" key="3">
    <source>
        <dbReference type="ARBA" id="ARBA00022519"/>
    </source>
</evidence>
<evidence type="ECO:0000256" key="6">
    <source>
        <dbReference type="ARBA" id="ARBA00022989"/>
    </source>
</evidence>
<comment type="similarity">
    <text evidence="8">Belongs to the hok/gef family.</text>
</comment>
<proteinExistence type="inferred from homology"/>
<comment type="caution">
    <text evidence="9">The sequence shown here is derived from an EMBL/GenBank/DDBJ whole genome shotgun (WGS) entry which is preliminary data.</text>
</comment>
<protein>
    <submittedName>
        <fullName evidence="9">Type I toxin-antitoxin system hok family toxin</fullName>
    </submittedName>
</protein>
<dbReference type="PRINTS" id="PR00281">
    <property type="entry name" value="HOKGEFTOXIC"/>
</dbReference>
<feature type="transmembrane region" description="Helical" evidence="8">
    <location>
        <begin position="6"/>
        <end position="25"/>
    </location>
</feature>
<dbReference type="Pfam" id="PF01848">
    <property type="entry name" value="HOK_GEF"/>
    <property type="match status" value="1"/>
</dbReference>
<keyword evidence="3" id="KW-0997">Cell inner membrane</keyword>
<dbReference type="InterPro" id="IPR000021">
    <property type="entry name" value="Hok/gef_toxin"/>
</dbReference>
<reference evidence="9 10" key="1">
    <citation type="submission" date="2018-03" db="EMBL/GenBank/DDBJ databases">
        <title>First report of an OXA-48+CTX-M-M-producing Kluyvera ascorbata clone recovered from patients admitted in a University Hospital in Madrid, Spain.</title>
        <authorList>
            <person name="Hernandez-Garcia M."/>
            <person name="Leon-Sampedro R."/>
            <person name="Perez-Viso B."/>
            <person name="Morosini M.I."/>
            <person name="Lopez-Fresnena N."/>
            <person name="Coque T.M."/>
            <person name="Bonten M."/>
            <person name="Malhotra-Kumar S."/>
            <person name="Ruiz-Garbajosa P."/>
            <person name="Canton R."/>
        </authorList>
    </citation>
    <scope>NUCLEOTIDE SEQUENCE [LARGE SCALE GENOMIC DNA]</scope>
    <source>
        <strain evidence="9 10">KA2</strain>
    </source>
</reference>
<dbReference type="EMBL" id="PYHO01000016">
    <property type="protein sequence ID" value="PSR45411.1"/>
    <property type="molecule type" value="Genomic_DNA"/>
</dbReference>
<dbReference type="GO" id="GO:0005886">
    <property type="term" value="C:plasma membrane"/>
    <property type="evidence" value="ECO:0007669"/>
    <property type="project" value="UniProtKB-SubCell"/>
</dbReference>
<keyword evidence="5 8" id="KW-0812">Transmembrane</keyword>
<dbReference type="RefSeq" id="WP_106929142.1">
    <property type="nucleotide sequence ID" value="NZ_CABMMU010000016.1"/>
</dbReference>
<keyword evidence="7 8" id="KW-0472">Membrane</keyword>
<keyword evidence="2" id="KW-1003">Cell membrane</keyword>
<evidence type="ECO:0000256" key="7">
    <source>
        <dbReference type="ARBA" id="ARBA00023136"/>
    </source>
</evidence>
<accession>A0A2T2XYS5</accession>
<dbReference type="Proteomes" id="UP000240892">
    <property type="component" value="Unassembled WGS sequence"/>
</dbReference>
<evidence type="ECO:0000313" key="9">
    <source>
        <dbReference type="EMBL" id="PSR45411.1"/>
    </source>
</evidence>
<sequence length="50" mass="5664">MEPRKSALLALIVIGITLLCALLFNNKNLCDVRFRSGETEIVVHMAYETR</sequence>
<evidence type="ECO:0000256" key="8">
    <source>
        <dbReference type="RuleBase" id="RU221113"/>
    </source>
</evidence>
<evidence type="ECO:0000313" key="10">
    <source>
        <dbReference type="Proteomes" id="UP000240892"/>
    </source>
</evidence>
<evidence type="ECO:0000256" key="4">
    <source>
        <dbReference type="ARBA" id="ARBA00022649"/>
    </source>
</evidence>
<name>A0A2T2XYS5_9ENTR</name>